<keyword evidence="2" id="KW-1133">Transmembrane helix</keyword>
<dbReference type="Proteomes" id="UP000001307">
    <property type="component" value="Unassembled WGS sequence"/>
</dbReference>
<name>E4Y2C0_OIKDI</name>
<keyword evidence="4" id="KW-1185">Reference proteome</keyword>
<feature type="compositionally biased region" description="Pro residues" evidence="1">
    <location>
        <begin position="109"/>
        <end position="123"/>
    </location>
</feature>
<feature type="transmembrane region" description="Helical" evidence="2">
    <location>
        <begin position="48"/>
        <end position="71"/>
    </location>
</feature>
<evidence type="ECO:0000313" key="3">
    <source>
        <dbReference type="EMBL" id="CBY16014.1"/>
    </source>
</evidence>
<dbReference type="AlphaFoldDB" id="E4Y2C0"/>
<proteinExistence type="predicted"/>
<evidence type="ECO:0000313" key="4">
    <source>
        <dbReference type="Proteomes" id="UP000001307"/>
    </source>
</evidence>
<organism evidence="3">
    <name type="scientific">Oikopleura dioica</name>
    <name type="common">Tunicate</name>
    <dbReference type="NCBI Taxonomy" id="34765"/>
    <lineage>
        <taxon>Eukaryota</taxon>
        <taxon>Metazoa</taxon>
        <taxon>Chordata</taxon>
        <taxon>Tunicata</taxon>
        <taxon>Appendicularia</taxon>
        <taxon>Copelata</taxon>
        <taxon>Oikopleuridae</taxon>
        <taxon>Oikopleura</taxon>
    </lineage>
</organism>
<accession>E4Y2C0</accession>
<feature type="region of interest" description="Disordered" evidence="1">
    <location>
        <begin position="101"/>
        <end position="124"/>
    </location>
</feature>
<keyword evidence="2" id="KW-0472">Membrane</keyword>
<dbReference type="EMBL" id="FN653806">
    <property type="protein sequence ID" value="CBY16014.1"/>
    <property type="molecule type" value="Genomic_DNA"/>
</dbReference>
<dbReference type="InParanoid" id="E4Y2C0"/>
<evidence type="ECO:0000256" key="2">
    <source>
        <dbReference type="SAM" id="Phobius"/>
    </source>
</evidence>
<keyword evidence="2" id="KW-0812">Transmembrane</keyword>
<sequence length="189" mass="20547">MGNSFGRFVDPTKCTETCTKSYECTSLSTDANGAFTDFSCRLNEKARMGLIAGFSALAFLLFVLAAICFCLKCRRNRKVVPKKKNSPDRCCMNCFNPEYAEPEKKAPSPKTPPRTPIPTPTPEPMDEPTWGIIPGAGVVVASDVSITSISEGELGRVDILNTNVLHYVTEYSSCNMPPIGKLPLPPTCS</sequence>
<protein>
    <submittedName>
        <fullName evidence="3">Uncharacterized protein</fullName>
    </submittedName>
</protein>
<evidence type="ECO:0000256" key="1">
    <source>
        <dbReference type="SAM" id="MobiDB-lite"/>
    </source>
</evidence>
<gene>
    <name evidence="3" type="ORF">GSOID_T00016313001</name>
</gene>
<reference evidence="3" key="1">
    <citation type="journal article" date="2010" name="Science">
        <title>Plasticity of animal genome architecture unmasked by rapid evolution of a pelagic tunicate.</title>
        <authorList>
            <person name="Denoeud F."/>
            <person name="Henriet S."/>
            <person name="Mungpakdee S."/>
            <person name="Aury J.M."/>
            <person name="Da Silva C."/>
            <person name="Brinkmann H."/>
            <person name="Mikhaleva J."/>
            <person name="Olsen L.C."/>
            <person name="Jubin C."/>
            <person name="Canestro C."/>
            <person name="Bouquet J.M."/>
            <person name="Danks G."/>
            <person name="Poulain J."/>
            <person name="Campsteijn C."/>
            <person name="Adamski M."/>
            <person name="Cross I."/>
            <person name="Yadetie F."/>
            <person name="Muffato M."/>
            <person name="Louis A."/>
            <person name="Butcher S."/>
            <person name="Tsagkogeorga G."/>
            <person name="Konrad A."/>
            <person name="Singh S."/>
            <person name="Jensen M.F."/>
            <person name="Cong E.H."/>
            <person name="Eikeseth-Otteraa H."/>
            <person name="Noel B."/>
            <person name="Anthouard V."/>
            <person name="Porcel B.M."/>
            <person name="Kachouri-Lafond R."/>
            <person name="Nishino A."/>
            <person name="Ugolini M."/>
            <person name="Chourrout P."/>
            <person name="Nishida H."/>
            <person name="Aasland R."/>
            <person name="Huzurbazar S."/>
            <person name="Westhof E."/>
            <person name="Delsuc F."/>
            <person name="Lehrach H."/>
            <person name="Reinhardt R."/>
            <person name="Weissenbach J."/>
            <person name="Roy S.W."/>
            <person name="Artiguenave F."/>
            <person name="Postlethwait J.H."/>
            <person name="Manak J.R."/>
            <person name="Thompson E.M."/>
            <person name="Jaillon O."/>
            <person name="Du Pasquier L."/>
            <person name="Boudinot P."/>
            <person name="Liberles D.A."/>
            <person name="Volff J.N."/>
            <person name="Philippe H."/>
            <person name="Lenhard B."/>
            <person name="Roest Crollius H."/>
            <person name="Wincker P."/>
            <person name="Chourrout D."/>
        </authorList>
    </citation>
    <scope>NUCLEOTIDE SEQUENCE [LARGE SCALE GENOMIC DNA]</scope>
</reference>